<organism evidence="1 2">
    <name type="scientific">Mammaliicoccus sciuri</name>
    <name type="common">Staphylococcus sciuri</name>
    <dbReference type="NCBI Taxonomy" id="1296"/>
    <lineage>
        <taxon>Bacteria</taxon>
        <taxon>Bacillati</taxon>
        <taxon>Bacillota</taxon>
        <taxon>Bacilli</taxon>
        <taxon>Bacillales</taxon>
        <taxon>Staphylococcaceae</taxon>
        <taxon>Mammaliicoccus</taxon>
    </lineage>
</organism>
<comment type="caution">
    <text evidence="1">The sequence shown here is derived from an EMBL/GenBank/DDBJ whole genome shotgun (WGS) entry which is preliminary data.</text>
</comment>
<reference evidence="1" key="1">
    <citation type="submission" date="2022-07" db="EMBL/GenBank/DDBJ databases">
        <title>Bacterial species isolated from the porcine tonsil microbiota.</title>
        <authorList>
            <person name="Oliveira I.M.F."/>
        </authorList>
    </citation>
    <scope>NUCLEOTIDE SEQUENCE</scope>
    <source>
        <strain evidence="1">8QC2O2</strain>
    </source>
</reference>
<protein>
    <submittedName>
        <fullName evidence="1">Uncharacterized protein</fullName>
    </submittedName>
</protein>
<gene>
    <name evidence="1" type="ORF">NQ032_15840</name>
</gene>
<dbReference type="AlphaFoldDB" id="A0AAW5LPY0"/>
<accession>A0AAW5LPY0</accession>
<dbReference type="EMBL" id="JANILD010000012">
    <property type="protein sequence ID" value="MCQ9305077.1"/>
    <property type="molecule type" value="Genomic_DNA"/>
</dbReference>
<proteinExistence type="predicted"/>
<dbReference type="RefSeq" id="WP_243476472.1">
    <property type="nucleotide sequence ID" value="NZ_JALGPL010000022.1"/>
</dbReference>
<name>A0AAW5LPY0_MAMSC</name>
<evidence type="ECO:0000313" key="1">
    <source>
        <dbReference type="EMBL" id="MCQ9305077.1"/>
    </source>
</evidence>
<sequence length="117" mass="13853">MKYKDLQACRYNDKQGAMYMSKRKAIINFISKDIEADVIGYLNFAPARNTDKQHEIFCDRYNQHKCMVRYEGKIKPLEPHLTVESNYKVAEVLWLTDWRVNPSYVAIDIINWDESIS</sequence>
<dbReference type="Proteomes" id="UP001204068">
    <property type="component" value="Unassembled WGS sequence"/>
</dbReference>
<evidence type="ECO:0000313" key="2">
    <source>
        <dbReference type="Proteomes" id="UP001204068"/>
    </source>
</evidence>